<feature type="region of interest" description="Disordered" evidence="1">
    <location>
        <begin position="73"/>
        <end position="179"/>
    </location>
</feature>
<proteinExistence type="predicted"/>
<feature type="compositionally biased region" description="Polar residues" evidence="1">
    <location>
        <begin position="95"/>
        <end position="106"/>
    </location>
</feature>
<protein>
    <recommendedName>
        <fullName evidence="4">SNF2 N-terminal domain-containing protein</fullName>
    </recommendedName>
</protein>
<feature type="compositionally biased region" description="Basic and acidic residues" evidence="1">
    <location>
        <begin position="133"/>
        <end position="144"/>
    </location>
</feature>
<dbReference type="Gene3D" id="3.40.50.300">
    <property type="entry name" value="P-loop containing nucleotide triphosphate hydrolases"/>
    <property type="match status" value="1"/>
</dbReference>
<dbReference type="InterPro" id="IPR027417">
    <property type="entry name" value="P-loop_NTPase"/>
</dbReference>
<organism evidence="2 3">
    <name type="scientific">Colletotrichum abscissum</name>
    <dbReference type="NCBI Taxonomy" id="1671311"/>
    <lineage>
        <taxon>Eukaryota</taxon>
        <taxon>Fungi</taxon>
        <taxon>Dikarya</taxon>
        <taxon>Ascomycota</taxon>
        <taxon>Pezizomycotina</taxon>
        <taxon>Sordariomycetes</taxon>
        <taxon>Hypocreomycetidae</taxon>
        <taxon>Glomerellales</taxon>
        <taxon>Glomerellaceae</taxon>
        <taxon>Colletotrichum</taxon>
        <taxon>Colletotrichum acutatum species complex</taxon>
    </lineage>
</organism>
<evidence type="ECO:0008006" key="4">
    <source>
        <dbReference type="Google" id="ProtNLM"/>
    </source>
</evidence>
<keyword evidence="3" id="KW-1185">Reference proteome</keyword>
<dbReference type="EMBL" id="SDAQ01000149">
    <property type="protein sequence ID" value="KAI3534063.1"/>
    <property type="molecule type" value="Genomic_DNA"/>
</dbReference>
<accession>A0A9P9X309</accession>
<evidence type="ECO:0000313" key="2">
    <source>
        <dbReference type="EMBL" id="KAI3534063.1"/>
    </source>
</evidence>
<feature type="compositionally biased region" description="Acidic residues" evidence="1">
    <location>
        <begin position="158"/>
        <end position="179"/>
    </location>
</feature>
<dbReference type="AlphaFoldDB" id="A0A9P9X309"/>
<gene>
    <name evidence="2" type="ORF">CABS02_13384</name>
</gene>
<sequence>MLEEHLNFQGSKPFLTVVLSNTSSHPTGLYKSDVSDEGGFHVALLEMLRLAKGIVKGDSDSYALYVTWNLQDRPANQPSAEPLRSRIRGSDEGDTNTSQSTPQNPDGDSPNRCIGQRLIPETPTAAASFNRHPTAEDQLGKDDDVVFDGSQAKSDSTDFSDADNDSTVSEEDRNEEDDNVVFVKSQAKSDKAIKSANNETSDGVEDLLETKDKTTDWHEACNYFNHDPKRDTIAPEDCHKLPGTKRLLRPHQLQDIHRLFKLATSDIGDLGGLLAHQMGVGKTITYQAVTAVRRLAIISYAHFKKDRDLHASASGHCGLLATPFGIQCACETDGLTAKIVAKYGRGGTMVATPSSIANQAVKDAGAFFEPVVTFSIRHEAGSAPPSKCTVQFIIVTDFRAASPDRNALNALAADFHFTHDDVHDLPASTKTSQMYTDRRAQGLLNKAHVEVSLIPTRNTQVSPSAVVLITTRERLSRDNTWRDKWTAEMELDVTGGRKATIKYAGMYFFGLIVWDEAHQVRKWDTNLAKVLYEMLSRPKQHHA</sequence>
<dbReference type="OrthoDB" id="4811426at2759"/>
<evidence type="ECO:0000256" key="1">
    <source>
        <dbReference type="SAM" id="MobiDB-lite"/>
    </source>
</evidence>
<reference evidence="2" key="1">
    <citation type="submission" date="2019-01" db="EMBL/GenBank/DDBJ databases">
        <title>Colletotrichum abscissum LGMF1257.</title>
        <authorList>
            <person name="Baroncelli R."/>
        </authorList>
    </citation>
    <scope>NUCLEOTIDE SEQUENCE</scope>
    <source>
        <strain evidence="2">Ca142</strain>
    </source>
</reference>
<comment type="caution">
    <text evidence="2">The sequence shown here is derived from an EMBL/GenBank/DDBJ whole genome shotgun (WGS) entry which is preliminary data.</text>
</comment>
<evidence type="ECO:0000313" key="3">
    <source>
        <dbReference type="Proteomes" id="UP001056436"/>
    </source>
</evidence>
<name>A0A9P9X309_9PEZI</name>
<dbReference type="SUPFAM" id="SSF52540">
    <property type="entry name" value="P-loop containing nucleoside triphosphate hydrolases"/>
    <property type="match status" value="1"/>
</dbReference>
<dbReference type="Proteomes" id="UP001056436">
    <property type="component" value="Unassembled WGS sequence"/>
</dbReference>